<dbReference type="RefSeq" id="WP_216438069.1">
    <property type="nucleotide sequence ID" value="NZ_JAHLQF010000001.1"/>
</dbReference>
<sequence length="204" mass="22920">MSYVVNIILFEEFETLDVFGPVEILGRLPEIFKLNFISLDGGIISSSQNVRIDTSTYNNNNNSEENILFVPGGMGAREKVNDEKLIHLIENINRESKYIMSVCTGAALLAKAGILTGKKATTNKRAFNWVMDQGKDIVWIKKARWVNDGNIFTSSGVSAGMDMTLGFIEHLMGREKAIEISNGIEYKWNEDREWDPFAELYGLA</sequence>
<dbReference type="InterPro" id="IPR002818">
    <property type="entry name" value="DJ-1/PfpI"/>
</dbReference>
<protein>
    <submittedName>
        <fullName evidence="2">DJ-1/PfpI family protein</fullName>
    </submittedName>
</protein>
<dbReference type="CDD" id="cd03139">
    <property type="entry name" value="GATase1_PfpI_2"/>
    <property type="match status" value="1"/>
</dbReference>
<dbReference type="Proteomes" id="UP000726170">
    <property type="component" value="Unassembled WGS sequence"/>
</dbReference>
<dbReference type="InterPro" id="IPR052158">
    <property type="entry name" value="INH-QAR"/>
</dbReference>
<gene>
    <name evidence="2" type="ORF">KQI86_05175</name>
</gene>
<dbReference type="Pfam" id="PF01965">
    <property type="entry name" value="DJ-1_PfpI"/>
    <property type="match status" value="1"/>
</dbReference>
<evidence type="ECO:0000313" key="3">
    <source>
        <dbReference type="Proteomes" id="UP000726170"/>
    </source>
</evidence>
<reference evidence="2 3" key="1">
    <citation type="submission" date="2021-06" db="EMBL/GenBank/DDBJ databases">
        <authorList>
            <person name="Sun Q."/>
            <person name="Li D."/>
        </authorList>
    </citation>
    <scope>NUCLEOTIDE SEQUENCE [LARGE SCALE GENOMIC DNA]</scope>
    <source>
        <strain evidence="2 3">MSJ-11</strain>
    </source>
</reference>
<comment type="caution">
    <text evidence="2">The sequence shown here is derived from an EMBL/GenBank/DDBJ whole genome shotgun (WGS) entry which is preliminary data.</text>
</comment>
<feature type="domain" description="DJ-1/PfpI" evidence="1">
    <location>
        <begin position="5"/>
        <end position="169"/>
    </location>
</feature>
<dbReference type="EMBL" id="JAHLQF010000001">
    <property type="protein sequence ID" value="MBU5483713.1"/>
    <property type="molecule type" value="Genomic_DNA"/>
</dbReference>
<keyword evidence="3" id="KW-1185">Reference proteome</keyword>
<accession>A0ABS6EET4</accession>
<name>A0ABS6EET4_9CLOT</name>
<dbReference type="PANTHER" id="PTHR43130">
    <property type="entry name" value="ARAC-FAMILY TRANSCRIPTIONAL REGULATOR"/>
    <property type="match status" value="1"/>
</dbReference>
<organism evidence="2 3">
    <name type="scientific">Clostridium mobile</name>
    <dbReference type="NCBI Taxonomy" id="2841512"/>
    <lineage>
        <taxon>Bacteria</taxon>
        <taxon>Bacillati</taxon>
        <taxon>Bacillota</taxon>
        <taxon>Clostridia</taxon>
        <taxon>Eubacteriales</taxon>
        <taxon>Clostridiaceae</taxon>
        <taxon>Clostridium</taxon>
    </lineage>
</organism>
<evidence type="ECO:0000313" key="2">
    <source>
        <dbReference type="EMBL" id="MBU5483713.1"/>
    </source>
</evidence>
<evidence type="ECO:0000259" key="1">
    <source>
        <dbReference type="Pfam" id="PF01965"/>
    </source>
</evidence>
<dbReference type="PANTHER" id="PTHR43130:SF15">
    <property type="entry name" value="THIJ_PFPI FAMILY PROTEIN (AFU_ORTHOLOGUE AFUA_5G14240)"/>
    <property type="match status" value="1"/>
</dbReference>
<proteinExistence type="predicted"/>